<keyword evidence="2" id="KW-1185">Reference proteome</keyword>
<dbReference type="EMBL" id="VBQZ03000079">
    <property type="protein sequence ID" value="MXQ92174.1"/>
    <property type="molecule type" value="Genomic_DNA"/>
</dbReference>
<organism evidence="1 2">
    <name type="scientific">Bos mutus</name>
    <name type="common">wild yak</name>
    <dbReference type="NCBI Taxonomy" id="72004"/>
    <lineage>
        <taxon>Eukaryota</taxon>
        <taxon>Metazoa</taxon>
        <taxon>Chordata</taxon>
        <taxon>Craniata</taxon>
        <taxon>Vertebrata</taxon>
        <taxon>Euteleostomi</taxon>
        <taxon>Mammalia</taxon>
        <taxon>Eutheria</taxon>
        <taxon>Laurasiatheria</taxon>
        <taxon>Artiodactyla</taxon>
        <taxon>Ruminantia</taxon>
        <taxon>Pecora</taxon>
        <taxon>Bovidae</taxon>
        <taxon>Bovinae</taxon>
        <taxon>Bos</taxon>
    </lineage>
</organism>
<proteinExistence type="predicted"/>
<gene>
    <name evidence="1" type="ORF">E5288_WYG012420</name>
</gene>
<name>A0A6B0RW15_9CETA</name>
<comment type="caution">
    <text evidence="1">The sequence shown here is derived from an EMBL/GenBank/DDBJ whole genome shotgun (WGS) entry which is preliminary data.</text>
</comment>
<evidence type="ECO:0000313" key="2">
    <source>
        <dbReference type="Proteomes" id="UP000322234"/>
    </source>
</evidence>
<reference evidence="1" key="1">
    <citation type="submission" date="2019-10" db="EMBL/GenBank/DDBJ databases">
        <title>The sequence and de novo assembly of the wild yak genome.</title>
        <authorList>
            <person name="Liu Y."/>
        </authorList>
    </citation>
    <scope>NUCLEOTIDE SEQUENCE [LARGE SCALE GENOMIC DNA]</scope>
    <source>
        <strain evidence="1">WY2019</strain>
    </source>
</reference>
<accession>A0A6B0RW15</accession>
<sequence>MSTEYGTLPTGPASELALDWKKCCSDRLSRSAHLNPFTKEQSGWGRVIAGTCAFPLEVTTVCVVVPNSQRHLVAAPQMFNNNMKSTFGLTPISFPSLRNPAPDIKEISYEH</sequence>
<protein>
    <submittedName>
        <fullName evidence="1">Uncharacterized protein</fullName>
    </submittedName>
</protein>
<dbReference type="Proteomes" id="UP000322234">
    <property type="component" value="Unassembled WGS sequence"/>
</dbReference>
<evidence type="ECO:0000313" key="1">
    <source>
        <dbReference type="EMBL" id="MXQ92174.1"/>
    </source>
</evidence>
<dbReference type="AlphaFoldDB" id="A0A6B0RW15"/>